<evidence type="ECO:0000256" key="1">
    <source>
        <dbReference type="ARBA" id="ARBA00023015"/>
    </source>
</evidence>
<evidence type="ECO:0000256" key="3">
    <source>
        <dbReference type="ARBA" id="ARBA00023163"/>
    </source>
</evidence>
<dbReference type="PANTHER" id="PTHR34580:SF3">
    <property type="entry name" value="PROTEIN PAFB"/>
    <property type="match status" value="1"/>
</dbReference>
<comment type="caution">
    <text evidence="5">The sequence shown here is derived from an EMBL/GenBank/DDBJ whole genome shotgun (WGS) entry which is preliminary data.</text>
</comment>
<dbReference type="GO" id="GO:0003677">
    <property type="term" value="F:DNA binding"/>
    <property type="evidence" value="ECO:0007669"/>
    <property type="project" value="UniProtKB-KW"/>
</dbReference>
<keyword evidence="6" id="KW-1185">Reference proteome</keyword>
<evidence type="ECO:0000259" key="4">
    <source>
        <dbReference type="PROSITE" id="PS51000"/>
    </source>
</evidence>
<dbReference type="PIRSF" id="PIRSF016838">
    <property type="entry name" value="PafC"/>
    <property type="match status" value="1"/>
</dbReference>
<dbReference type="Gene3D" id="1.10.10.10">
    <property type="entry name" value="Winged helix-like DNA-binding domain superfamily/Winged helix DNA-binding domain"/>
    <property type="match status" value="1"/>
</dbReference>
<proteinExistence type="predicted"/>
<dbReference type="GO" id="GO:0003700">
    <property type="term" value="F:DNA-binding transcription factor activity"/>
    <property type="evidence" value="ECO:0007669"/>
    <property type="project" value="InterPro"/>
</dbReference>
<dbReference type="InterPro" id="IPR028349">
    <property type="entry name" value="PafC-like"/>
</dbReference>
<dbReference type="RefSeq" id="WP_119924634.1">
    <property type="nucleotide sequence ID" value="NZ_QZEY01000001.1"/>
</dbReference>
<keyword evidence="2" id="KW-0238">DNA-binding</keyword>
<dbReference type="Proteomes" id="UP000265768">
    <property type="component" value="Unassembled WGS sequence"/>
</dbReference>
<sequence length="330" mass="35880">MRDPSARLLRLLSLLQSPREWPGTELADRLGVTTRTIRRDVERLRELGYPVQAAHGATGGYRLGSGAAMPPLLLDDDEALAIAIGLRTATAAPVTGIADICLRALAKLEQVLPARLRHRLTALSQAAVPLHQGDAPSAAPETLAALARACQVSERVRFPYAKADGRPASRLVEPRQLVAAGRRWYLVAFDLDRADWRTFRLDRIGEVLATGVRVPRRELPGGVDAATWVARSLTGGTVQARLRLHAPLEQARRLVPPWQGVLEPDPGSGRRACLLITAPDSPAYLARRISQLPVDYTLLDPPQLAPHLRTIARRAAHAIRDLPPAADPPP</sequence>
<feature type="domain" description="HTH deoR-type" evidence="4">
    <location>
        <begin position="4"/>
        <end position="59"/>
    </location>
</feature>
<gene>
    <name evidence="5" type="ORF">D5H75_02410</name>
</gene>
<dbReference type="PROSITE" id="PS52050">
    <property type="entry name" value="WYL"/>
    <property type="match status" value="1"/>
</dbReference>
<dbReference type="InterPro" id="IPR051534">
    <property type="entry name" value="CBASS_pafABC_assoc_protein"/>
</dbReference>
<dbReference type="AlphaFoldDB" id="A0A3A4B4Y3"/>
<dbReference type="EMBL" id="QZEY01000001">
    <property type="protein sequence ID" value="RJL35660.1"/>
    <property type="molecule type" value="Genomic_DNA"/>
</dbReference>
<dbReference type="Pfam" id="PF08279">
    <property type="entry name" value="HTH_11"/>
    <property type="match status" value="1"/>
</dbReference>
<organism evidence="5 6">
    <name type="scientific">Bailinhaonella thermotolerans</name>
    <dbReference type="NCBI Taxonomy" id="1070861"/>
    <lineage>
        <taxon>Bacteria</taxon>
        <taxon>Bacillati</taxon>
        <taxon>Actinomycetota</taxon>
        <taxon>Actinomycetes</taxon>
        <taxon>Streptosporangiales</taxon>
        <taxon>Streptosporangiaceae</taxon>
        <taxon>Bailinhaonella</taxon>
    </lineage>
</organism>
<reference evidence="5 6" key="1">
    <citation type="submission" date="2018-09" db="EMBL/GenBank/DDBJ databases">
        <title>YIM 75507 draft genome.</title>
        <authorList>
            <person name="Tang S."/>
            <person name="Feng Y."/>
        </authorList>
    </citation>
    <scope>NUCLEOTIDE SEQUENCE [LARGE SCALE GENOMIC DNA]</scope>
    <source>
        <strain evidence="5 6">YIM 75507</strain>
    </source>
</reference>
<dbReference type="PROSITE" id="PS00894">
    <property type="entry name" value="HTH_DEOR_1"/>
    <property type="match status" value="1"/>
</dbReference>
<keyword evidence="3" id="KW-0804">Transcription</keyword>
<dbReference type="OrthoDB" id="3616433at2"/>
<dbReference type="InterPro" id="IPR018356">
    <property type="entry name" value="Tscrpt_reg_HTH_DeoR_CS"/>
</dbReference>
<name>A0A3A4B4Y3_9ACTN</name>
<dbReference type="InterPro" id="IPR001034">
    <property type="entry name" value="DeoR_HTH"/>
</dbReference>
<accession>A0A3A4B4Y3</accession>
<dbReference type="InterPro" id="IPR036390">
    <property type="entry name" value="WH_DNA-bd_sf"/>
</dbReference>
<dbReference type="InterPro" id="IPR036388">
    <property type="entry name" value="WH-like_DNA-bd_sf"/>
</dbReference>
<dbReference type="InterPro" id="IPR026881">
    <property type="entry name" value="WYL_dom"/>
</dbReference>
<evidence type="ECO:0000313" key="6">
    <source>
        <dbReference type="Proteomes" id="UP000265768"/>
    </source>
</evidence>
<protein>
    <submittedName>
        <fullName evidence="5">WYL domain-containing protein</fullName>
    </submittedName>
</protein>
<dbReference type="SUPFAM" id="SSF46785">
    <property type="entry name" value="Winged helix' DNA-binding domain"/>
    <property type="match status" value="1"/>
</dbReference>
<evidence type="ECO:0000256" key="2">
    <source>
        <dbReference type="ARBA" id="ARBA00023125"/>
    </source>
</evidence>
<evidence type="ECO:0000313" key="5">
    <source>
        <dbReference type="EMBL" id="RJL35660.1"/>
    </source>
</evidence>
<dbReference type="Pfam" id="PF13280">
    <property type="entry name" value="WYL"/>
    <property type="match status" value="1"/>
</dbReference>
<dbReference type="PANTHER" id="PTHR34580">
    <property type="match status" value="1"/>
</dbReference>
<dbReference type="PROSITE" id="PS51000">
    <property type="entry name" value="HTH_DEOR_2"/>
    <property type="match status" value="1"/>
</dbReference>
<dbReference type="InterPro" id="IPR013196">
    <property type="entry name" value="HTH_11"/>
</dbReference>
<keyword evidence="1" id="KW-0805">Transcription regulation</keyword>